<feature type="chain" id="PRO_5001791148" evidence="4">
    <location>
        <begin position="23"/>
        <end position="180"/>
    </location>
</feature>
<dbReference type="STRING" id="910964.GEAM_1317"/>
<evidence type="ECO:0000313" key="5">
    <source>
        <dbReference type="EMBL" id="KFC83247.1"/>
    </source>
</evidence>
<reference evidence="5 6" key="1">
    <citation type="submission" date="2014-05" db="EMBL/GenBank/DDBJ databases">
        <title>ATOL: Assembling a taxonomically balanced genome-scale reconstruction of the evolutionary history of the Enterobacteriaceae.</title>
        <authorList>
            <person name="Plunkett G.III."/>
            <person name="Neeno-Eckwall E.C."/>
            <person name="Glasner J.D."/>
            <person name="Perna N.T."/>
        </authorList>
    </citation>
    <scope>NUCLEOTIDE SEQUENCE [LARGE SCALE GENOMIC DNA]</scope>
    <source>
        <strain evidence="5 6">ATCC 33852</strain>
    </source>
</reference>
<evidence type="ECO:0000256" key="3">
    <source>
        <dbReference type="ARBA" id="ARBA00023263"/>
    </source>
</evidence>
<dbReference type="GO" id="GO:0009289">
    <property type="term" value="C:pilus"/>
    <property type="evidence" value="ECO:0007669"/>
    <property type="project" value="UniProtKB-SubCell"/>
</dbReference>
<evidence type="ECO:0000256" key="1">
    <source>
        <dbReference type="ARBA" id="ARBA00004561"/>
    </source>
</evidence>
<dbReference type="Gene3D" id="2.60.40.1090">
    <property type="entry name" value="Fimbrial-type adhesion domain"/>
    <property type="match status" value="1"/>
</dbReference>
<comment type="caution">
    <text evidence="5">The sequence shown here is derived from an EMBL/GenBank/DDBJ whole genome shotgun (WGS) entry which is preliminary data.</text>
</comment>
<name>A0A085GHQ2_EWIA3</name>
<protein>
    <submittedName>
        <fullName evidence="5">Putative fimbrial protein</fullName>
    </submittedName>
</protein>
<dbReference type="EMBL" id="JMPJ01000038">
    <property type="protein sequence ID" value="KFC83247.1"/>
    <property type="molecule type" value="Genomic_DNA"/>
</dbReference>
<dbReference type="InterPro" id="IPR050263">
    <property type="entry name" value="Bact_Fimbrial_Adh_Pro"/>
</dbReference>
<dbReference type="Proteomes" id="UP000028640">
    <property type="component" value="Unassembled WGS sequence"/>
</dbReference>
<dbReference type="eggNOG" id="COG3539">
    <property type="taxonomic scope" value="Bacteria"/>
</dbReference>
<dbReference type="PANTHER" id="PTHR33420">
    <property type="entry name" value="FIMBRIAL SUBUNIT ELFA-RELATED"/>
    <property type="match status" value="1"/>
</dbReference>
<dbReference type="GO" id="GO:0043709">
    <property type="term" value="P:cell adhesion involved in single-species biofilm formation"/>
    <property type="evidence" value="ECO:0007669"/>
    <property type="project" value="TreeGrafter"/>
</dbReference>
<dbReference type="RefSeq" id="WP_034789730.1">
    <property type="nucleotide sequence ID" value="NZ_JMPJ01000038.1"/>
</dbReference>
<dbReference type="GeneID" id="78379661"/>
<keyword evidence="4" id="KW-0732">Signal</keyword>
<dbReference type="AlphaFoldDB" id="A0A085GHQ2"/>
<accession>A0A085GHQ2</accession>
<dbReference type="PANTHER" id="PTHR33420:SF10">
    <property type="entry name" value="FIMBRIAE MAJOR SUBUNIT"/>
    <property type="match status" value="1"/>
</dbReference>
<dbReference type="OrthoDB" id="7030999at2"/>
<gene>
    <name evidence="5" type="ORF">GEAM_1317</name>
</gene>
<dbReference type="Pfam" id="PF16970">
    <property type="entry name" value="FimA"/>
    <property type="match status" value="1"/>
</dbReference>
<comment type="similarity">
    <text evidence="2">Belongs to the fimbrial protein family.</text>
</comment>
<dbReference type="InterPro" id="IPR036937">
    <property type="entry name" value="Adhesion_dom_fimbrial_sf"/>
</dbReference>
<keyword evidence="6" id="KW-1185">Reference proteome</keyword>
<feature type="signal peptide" evidence="4">
    <location>
        <begin position="1"/>
        <end position="22"/>
    </location>
</feature>
<dbReference type="InterPro" id="IPR039458">
    <property type="entry name" value="FimA-like"/>
</dbReference>
<keyword evidence="3" id="KW-0281">Fimbrium</keyword>
<evidence type="ECO:0000256" key="4">
    <source>
        <dbReference type="SAM" id="SignalP"/>
    </source>
</evidence>
<proteinExistence type="inferred from homology"/>
<evidence type="ECO:0000256" key="2">
    <source>
        <dbReference type="ARBA" id="ARBA00006671"/>
    </source>
</evidence>
<organism evidence="5 6">
    <name type="scientific">Ewingella americana (strain ATCC 33852 / DSM 4580 / CCUG 14506 / JCM 5911 / LMG 7869 / NCTC 12157 / CDC 1468-78)</name>
    <dbReference type="NCBI Taxonomy" id="910964"/>
    <lineage>
        <taxon>Bacteria</taxon>
        <taxon>Pseudomonadati</taxon>
        <taxon>Pseudomonadota</taxon>
        <taxon>Gammaproteobacteria</taxon>
        <taxon>Enterobacterales</taxon>
        <taxon>Yersiniaceae</taxon>
        <taxon>Ewingella</taxon>
    </lineage>
</organism>
<dbReference type="SUPFAM" id="SSF49401">
    <property type="entry name" value="Bacterial adhesins"/>
    <property type="match status" value="1"/>
</dbReference>
<evidence type="ECO:0000313" key="6">
    <source>
        <dbReference type="Proteomes" id="UP000028640"/>
    </source>
</evidence>
<dbReference type="InterPro" id="IPR008966">
    <property type="entry name" value="Adhesion_dom_sf"/>
</dbReference>
<sequence length="180" mass="18329">MKKILLATTIIASFCAVNAASAASTGTITFNGELTATTCDVVVGGQAADATVTLPTIAISQLTKAGQTAGRTNFPMALTNCAGTLKTASAYFEDGSSVDATTGRLNNLTGNATGVQLQLLDGQGSRGVIKVGDSSQTDNNSYVDVSTGTANLNYDVEYYATAATTAGTVVSNVVYSIQYK</sequence>
<comment type="subcellular location">
    <subcellularLocation>
        <location evidence="1">Fimbrium</location>
    </subcellularLocation>
</comment>